<dbReference type="InterPro" id="IPR036188">
    <property type="entry name" value="FAD/NAD-bd_sf"/>
</dbReference>
<dbReference type="Pfam" id="PF01494">
    <property type="entry name" value="FAD_binding_3"/>
    <property type="match status" value="1"/>
</dbReference>
<protein>
    <submittedName>
        <fullName evidence="2">NAD(P)/FAD-dependent oxidoreductase</fullName>
        <ecNumber evidence="2">1.-.-.-</ecNumber>
    </submittedName>
</protein>
<dbReference type="OrthoDB" id="46008at2157"/>
<organism evidence="2 3">
    <name type="scientific">Promethearchaeum syntrophicum</name>
    <dbReference type="NCBI Taxonomy" id="2594042"/>
    <lineage>
        <taxon>Archaea</taxon>
        <taxon>Promethearchaeati</taxon>
        <taxon>Promethearchaeota</taxon>
        <taxon>Promethearchaeia</taxon>
        <taxon>Promethearchaeales</taxon>
        <taxon>Promethearchaeaceae</taxon>
        <taxon>Promethearchaeum</taxon>
    </lineage>
</organism>
<evidence type="ECO:0000313" key="3">
    <source>
        <dbReference type="Proteomes" id="UP000321408"/>
    </source>
</evidence>
<dbReference type="KEGG" id="psyt:DSAG12_01207"/>
<dbReference type="SUPFAM" id="SSF51905">
    <property type="entry name" value="FAD/NAD(P)-binding domain"/>
    <property type="match status" value="1"/>
</dbReference>
<dbReference type="GO" id="GO:0071949">
    <property type="term" value="F:FAD binding"/>
    <property type="evidence" value="ECO:0007669"/>
    <property type="project" value="InterPro"/>
</dbReference>
<gene>
    <name evidence="2" type="ORF">DSAG12_01207</name>
</gene>
<dbReference type="PRINTS" id="PR00420">
    <property type="entry name" value="RNGMNOXGNASE"/>
</dbReference>
<reference evidence="2 3" key="1">
    <citation type="journal article" date="2020" name="Nature">
        <title>Isolation of an archaeon at the prokaryote-eukaryote interface.</title>
        <authorList>
            <person name="Imachi H."/>
            <person name="Nobu M.K."/>
            <person name="Nakahara N."/>
            <person name="Morono Y."/>
            <person name="Ogawara M."/>
            <person name="Takaki Y."/>
            <person name="Takano Y."/>
            <person name="Uematsu K."/>
            <person name="Ikuta T."/>
            <person name="Ito M."/>
            <person name="Matsui Y."/>
            <person name="Miyazaki M."/>
            <person name="Murata K."/>
            <person name="Saito Y."/>
            <person name="Sakai S."/>
            <person name="Song C."/>
            <person name="Tasumi E."/>
            <person name="Yamanaka Y."/>
            <person name="Yamaguchi T."/>
            <person name="Kamagata Y."/>
            <person name="Tamaki H."/>
            <person name="Takai K."/>
        </authorList>
    </citation>
    <scope>NUCLEOTIDE SEQUENCE [LARGE SCALE GENOMIC DNA]</scope>
    <source>
        <strain evidence="2 3">MK-D1</strain>
    </source>
</reference>
<proteinExistence type="predicted"/>
<dbReference type="PANTHER" id="PTHR42685">
    <property type="entry name" value="GERANYLGERANYL DIPHOSPHATE REDUCTASE"/>
    <property type="match status" value="1"/>
</dbReference>
<dbReference type="Proteomes" id="UP000321408">
    <property type="component" value="Chromosome"/>
</dbReference>
<evidence type="ECO:0000259" key="1">
    <source>
        <dbReference type="Pfam" id="PF01494"/>
    </source>
</evidence>
<sequence>MEKFDIIVVGAGPGGSIAAKIAADKGYSICLLEKEDLGKNGRYKACGGAMAWELIDKIKFPEEKIDRMVEKLILHHVDGNIYSKKGKGAVIWRNKFDKFLTDMAITSGAELKQNEGLLEIKKINSRYLIRTSNSKYSAKYIIAADGVNSPTLSKLYWEKFDKKDLILTLTQEMELNKKKIDERLGNDEIHLFFGIKDFIPLGYAWLFPKKDALTVGWGNQIGKIKHTKSEFNKFLNIPLVNHTIKDANLIRYTPHLIPVGVRPILYKDFVFAVGDAGGMVDPISGKGIPYAMMSAEIAIKTINYCEKRDREEKMGETYIKRLDRSFLSILKQKRNLREKIFQNDERLKSFLELWENHRSSEIILRNLL</sequence>
<dbReference type="NCBIfam" id="TIGR02032">
    <property type="entry name" value="GG-red-SF"/>
    <property type="match status" value="1"/>
</dbReference>
<feature type="domain" description="FAD-binding" evidence="1">
    <location>
        <begin position="4"/>
        <end position="316"/>
    </location>
</feature>
<dbReference type="InterPro" id="IPR011777">
    <property type="entry name" value="Geranylgeranyl_Rdtase_fam"/>
</dbReference>
<dbReference type="Gene3D" id="3.50.50.60">
    <property type="entry name" value="FAD/NAD(P)-binding domain"/>
    <property type="match status" value="1"/>
</dbReference>
<dbReference type="InterPro" id="IPR002938">
    <property type="entry name" value="FAD-bd"/>
</dbReference>
<dbReference type="GO" id="GO:0016628">
    <property type="term" value="F:oxidoreductase activity, acting on the CH-CH group of donors, NAD or NADP as acceptor"/>
    <property type="evidence" value="ECO:0007669"/>
    <property type="project" value="InterPro"/>
</dbReference>
<keyword evidence="2" id="KW-0560">Oxidoreductase</keyword>
<dbReference type="EMBL" id="CP042905">
    <property type="protein sequence ID" value="QEE15382.1"/>
    <property type="molecule type" value="Genomic_DNA"/>
</dbReference>
<dbReference type="InterPro" id="IPR050407">
    <property type="entry name" value="Geranylgeranyl_reductase"/>
</dbReference>
<name>A0A5B9D8H2_9ARCH</name>
<accession>A0A5B9D8H2</accession>
<dbReference type="EC" id="1.-.-.-" evidence="2"/>
<reference evidence="2 3" key="2">
    <citation type="journal article" date="2024" name="Int. J. Syst. Evol. Microbiol.">
        <title>Promethearchaeum syntrophicum gen. nov., sp. nov., an anaerobic, obligately syntrophic archaeon, the first isolate of the lineage 'Asgard' archaea, and proposal of the new archaeal phylum Promethearchaeota phyl. nov. and kingdom Promethearchaeati regn. nov.</title>
        <authorList>
            <person name="Imachi H."/>
            <person name="Nobu M.K."/>
            <person name="Kato S."/>
            <person name="Takaki Y."/>
            <person name="Miyazaki M."/>
            <person name="Miyata M."/>
            <person name="Ogawara M."/>
            <person name="Saito Y."/>
            <person name="Sakai S."/>
            <person name="Tahara Y.O."/>
            <person name="Takano Y."/>
            <person name="Tasumi E."/>
            <person name="Uematsu K."/>
            <person name="Yoshimura T."/>
            <person name="Itoh T."/>
            <person name="Ohkuma M."/>
            <person name="Takai K."/>
        </authorList>
    </citation>
    <scope>NUCLEOTIDE SEQUENCE [LARGE SCALE GENOMIC DNA]</scope>
    <source>
        <strain evidence="2 3">MK-D1</strain>
    </source>
</reference>
<dbReference type="RefSeq" id="WP_147662293.1">
    <property type="nucleotide sequence ID" value="NZ_CP042905.2"/>
</dbReference>
<dbReference type="GeneID" id="41329202"/>
<dbReference type="PANTHER" id="PTHR42685:SF22">
    <property type="entry name" value="CONDITIONED MEDIUM FACTOR RECEPTOR 1"/>
    <property type="match status" value="1"/>
</dbReference>
<keyword evidence="3" id="KW-1185">Reference proteome</keyword>
<dbReference type="AlphaFoldDB" id="A0A5B9D8H2"/>
<evidence type="ECO:0000313" key="2">
    <source>
        <dbReference type="EMBL" id="QEE15382.1"/>
    </source>
</evidence>